<dbReference type="AlphaFoldDB" id="A0A0A7LAZ4"/>
<accession>A0A0A7LAZ4</accession>
<evidence type="ECO:0000313" key="2">
    <source>
        <dbReference type="Proteomes" id="UP000030787"/>
    </source>
</evidence>
<proteinExistence type="predicted"/>
<sequence>MAMIDIEYRHSSEPPDDEDLRRWSVEEMEKYLKGLVFDMQVADISSKFTSVEKEGPNSLYINGRKIQDILDGLEIKPLEVDESCDHGKTNIVGFGRPVNQWRKDVIEDIPDVLVKNAISKVYGDILKNRIL</sequence>
<evidence type="ECO:0000313" key="1">
    <source>
        <dbReference type="EMBL" id="AIZ56163.1"/>
    </source>
</evidence>
<dbReference type="EMBL" id="CP010070">
    <property type="protein sequence ID" value="AIZ56163.1"/>
    <property type="molecule type" value="Genomic_DNA"/>
</dbReference>
<gene>
    <name evidence="1" type="ORF">Mpt1_c02630</name>
</gene>
<dbReference type="KEGG" id="mear:Mpt1_c02630"/>
<dbReference type="HOGENOM" id="CLU_1922673_0_0_2"/>
<dbReference type="Proteomes" id="UP000030787">
    <property type="component" value="Chromosome"/>
</dbReference>
<dbReference type="GeneID" id="24817935"/>
<reference evidence="1 2" key="1">
    <citation type="journal article" date="2014" name="Appl. Environ. Microbiol.">
        <title>Comparative Genome Analysis of 'Candidatus Methanoplasma termitum' Indicates a New Mode of Energy Metabolism in the Seventh Order of Methanogens.</title>
        <authorList>
            <person name="Lang K."/>
            <person name="Schuldes J."/>
            <person name="Klingl A."/>
            <person name="Poehlein A."/>
            <person name="Daniel R."/>
            <person name="Brune A."/>
        </authorList>
    </citation>
    <scope>NUCLEOTIDE SEQUENCE [LARGE SCALE GENOMIC DNA]</scope>
    <source>
        <strain evidence="2">Mpt1</strain>
    </source>
</reference>
<protein>
    <submittedName>
        <fullName evidence="1">Uncharacterized protein</fullName>
    </submittedName>
</protein>
<dbReference type="RefSeq" id="WP_048111513.1">
    <property type="nucleotide sequence ID" value="NZ_CP010070.1"/>
</dbReference>
<dbReference type="STRING" id="1577791.Mpt1_c02630"/>
<organism evidence="1 2">
    <name type="scientific">Candidatus Methanoplasma termitum</name>
    <dbReference type="NCBI Taxonomy" id="1577791"/>
    <lineage>
        <taxon>Archaea</taxon>
        <taxon>Methanobacteriati</taxon>
        <taxon>Thermoplasmatota</taxon>
        <taxon>Thermoplasmata</taxon>
        <taxon>Methanomassiliicoccales</taxon>
        <taxon>Methanomassiliicoccaceae</taxon>
        <taxon>Candidatus Methanoplasma</taxon>
    </lineage>
</organism>
<name>A0A0A7LAZ4_9ARCH</name>
<keyword evidence="2" id="KW-1185">Reference proteome</keyword>
<dbReference type="OrthoDB" id="53292at2157"/>